<feature type="transmembrane region" description="Helical" evidence="6">
    <location>
        <begin position="302"/>
        <end position="323"/>
    </location>
</feature>
<keyword evidence="9" id="KW-1185">Reference proteome</keyword>
<organism evidence="8 9">
    <name type="scientific">Paenibacillus borealis</name>
    <dbReference type="NCBI Taxonomy" id="160799"/>
    <lineage>
        <taxon>Bacteria</taxon>
        <taxon>Bacillati</taxon>
        <taxon>Bacillota</taxon>
        <taxon>Bacilli</taxon>
        <taxon>Bacillales</taxon>
        <taxon>Paenibacillaceae</taxon>
        <taxon>Paenibacillus</taxon>
    </lineage>
</organism>
<dbReference type="PANTHER" id="PTHR23526:SF2">
    <property type="entry name" value="MAJOR FACILITATOR SUPERFAMILY (MFS) PROFILE DOMAIN-CONTAINING PROTEIN"/>
    <property type="match status" value="1"/>
</dbReference>
<dbReference type="AlphaFoldDB" id="A0A089L7F0"/>
<keyword evidence="4 6" id="KW-1133">Transmembrane helix</keyword>
<dbReference type="Pfam" id="PF07690">
    <property type="entry name" value="MFS_1"/>
    <property type="match status" value="1"/>
</dbReference>
<dbReference type="InterPro" id="IPR020846">
    <property type="entry name" value="MFS_dom"/>
</dbReference>
<dbReference type="OrthoDB" id="9772882at2"/>
<proteinExistence type="predicted"/>
<evidence type="ECO:0000256" key="6">
    <source>
        <dbReference type="SAM" id="Phobius"/>
    </source>
</evidence>
<dbReference type="SUPFAM" id="SSF103473">
    <property type="entry name" value="MFS general substrate transporter"/>
    <property type="match status" value="1"/>
</dbReference>
<feature type="domain" description="Major facilitator superfamily (MFS) profile" evidence="7">
    <location>
        <begin position="189"/>
        <end position="424"/>
    </location>
</feature>
<name>A0A089L7F0_PAEBO</name>
<feature type="transmembrane region" description="Helical" evidence="6">
    <location>
        <begin position="329"/>
        <end position="352"/>
    </location>
</feature>
<feature type="transmembrane region" description="Helical" evidence="6">
    <location>
        <begin position="120"/>
        <end position="142"/>
    </location>
</feature>
<dbReference type="PROSITE" id="PS50850">
    <property type="entry name" value="MFS"/>
    <property type="match status" value="1"/>
</dbReference>
<dbReference type="InterPro" id="IPR052528">
    <property type="entry name" value="Sugar_transport-like"/>
</dbReference>
<dbReference type="GO" id="GO:0022857">
    <property type="term" value="F:transmembrane transporter activity"/>
    <property type="evidence" value="ECO:0007669"/>
    <property type="project" value="InterPro"/>
</dbReference>
<feature type="transmembrane region" description="Helical" evidence="6">
    <location>
        <begin position="364"/>
        <end position="386"/>
    </location>
</feature>
<accession>A0A089L7F0</accession>
<evidence type="ECO:0000256" key="1">
    <source>
        <dbReference type="ARBA" id="ARBA00004651"/>
    </source>
</evidence>
<evidence type="ECO:0000256" key="4">
    <source>
        <dbReference type="ARBA" id="ARBA00022989"/>
    </source>
</evidence>
<dbReference type="GO" id="GO:0005886">
    <property type="term" value="C:plasma membrane"/>
    <property type="evidence" value="ECO:0007669"/>
    <property type="project" value="UniProtKB-SubCell"/>
</dbReference>
<gene>
    <name evidence="8" type="ORF">PBOR_02690</name>
</gene>
<dbReference type="Gene3D" id="1.20.1250.20">
    <property type="entry name" value="MFS general substrate transporter like domains"/>
    <property type="match status" value="2"/>
</dbReference>
<evidence type="ECO:0000256" key="3">
    <source>
        <dbReference type="ARBA" id="ARBA00022692"/>
    </source>
</evidence>
<keyword evidence="3 6" id="KW-0812">Transmembrane</keyword>
<sequence>MNIMRNRPLRNRYRDVRKASIHRKNLQIATFEGIPATIFQVLLQGQFLTGFLLYLGASSSQIGFVLALTTLVNVAQIGVAFLIQKLPSRKWAMVTFIGLHRLLWGSTGLVPFIFPQEYWVTAFIVMYTIAFIANTAGGVLWSSVISDLVPARVRGRYFGIRNTLLNALGSLVMYGGGIILDRYPGGHGFLILYIIVWVFSILNVVVFFFYPDVPFEKSEETDFLPMFKKPLHDKLFMKSTLFLAAWLLLQNLTVPLYSYVMLQLLHINYEKLSLLNVSQTIFMMGSFYVWGNLNAKYSNKRLLLWTLPIIAVSSLMWGLLSVLPMLPVLFAAHIVFGMGVGGFNQLAFNFIIGDTPKKERPMYMAMYAALTGLAAFFGPLLGGRIYEWIKHWPEWTQVYGMQLVVGTLMITLALLLGRRILRDE</sequence>
<feature type="transmembrane region" description="Helical" evidence="6">
    <location>
        <begin position="163"/>
        <end position="180"/>
    </location>
</feature>
<dbReference type="RefSeq" id="WP_042210305.1">
    <property type="nucleotide sequence ID" value="NZ_CP009285.1"/>
</dbReference>
<feature type="transmembrane region" description="Helical" evidence="6">
    <location>
        <begin position="272"/>
        <end position="290"/>
    </location>
</feature>
<protein>
    <submittedName>
        <fullName evidence="8">MFS transporter</fullName>
    </submittedName>
</protein>
<evidence type="ECO:0000313" key="8">
    <source>
        <dbReference type="EMBL" id="AIQ55990.1"/>
    </source>
</evidence>
<dbReference type="EMBL" id="CP009285">
    <property type="protein sequence ID" value="AIQ55990.1"/>
    <property type="molecule type" value="Genomic_DNA"/>
</dbReference>
<feature type="transmembrane region" description="Helical" evidence="6">
    <location>
        <begin position="235"/>
        <end position="260"/>
    </location>
</feature>
<dbReference type="InterPro" id="IPR036259">
    <property type="entry name" value="MFS_trans_sf"/>
</dbReference>
<evidence type="ECO:0000259" key="7">
    <source>
        <dbReference type="PROSITE" id="PS50850"/>
    </source>
</evidence>
<dbReference type="HOGENOM" id="CLU_025379_2_0_9"/>
<dbReference type="Proteomes" id="UP000029518">
    <property type="component" value="Chromosome"/>
</dbReference>
<keyword evidence="5 6" id="KW-0472">Membrane</keyword>
<feature type="transmembrane region" description="Helical" evidence="6">
    <location>
        <begin position="33"/>
        <end position="56"/>
    </location>
</feature>
<evidence type="ECO:0000256" key="5">
    <source>
        <dbReference type="ARBA" id="ARBA00023136"/>
    </source>
</evidence>
<dbReference type="PANTHER" id="PTHR23526">
    <property type="entry name" value="INTEGRAL MEMBRANE TRANSPORT PROTEIN-RELATED"/>
    <property type="match status" value="1"/>
</dbReference>
<feature type="transmembrane region" description="Helical" evidence="6">
    <location>
        <begin position="91"/>
        <end position="114"/>
    </location>
</feature>
<feature type="transmembrane region" description="Helical" evidence="6">
    <location>
        <begin position="186"/>
        <end position="210"/>
    </location>
</feature>
<dbReference type="InterPro" id="IPR011701">
    <property type="entry name" value="MFS"/>
</dbReference>
<reference evidence="8" key="1">
    <citation type="submission" date="2014-08" db="EMBL/GenBank/DDBJ databases">
        <title>Comparative genomics of the Paenibacillus odorifer group.</title>
        <authorList>
            <person name="den Bakker H.C."/>
            <person name="Tsai Y.-C.Y.-C."/>
            <person name="Martin N."/>
            <person name="Korlach J."/>
            <person name="Wiedmann M."/>
        </authorList>
    </citation>
    <scope>NUCLEOTIDE SEQUENCE [LARGE SCALE GENOMIC DNA]</scope>
    <source>
        <strain evidence="8">DSM 13188</strain>
    </source>
</reference>
<dbReference type="KEGG" id="pbd:PBOR_02690"/>
<evidence type="ECO:0000313" key="9">
    <source>
        <dbReference type="Proteomes" id="UP000029518"/>
    </source>
</evidence>
<keyword evidence="2" id="KW-0813">Transport</keyword>
<feature type="transmembrane region" description="Helical" evidence="6">
    <location>
        <begin position="398"/>
        <end position="417"/>
    </location>
</feature>
<evidence type="ECO:0000256" key="2">
    <source>
        <dbReference type="ARBA" id="ARBA00022448"/>
    </source>
</evidence>
<feature type="transmembrane region" description="Helical" evidence="6">
    <location>
        <begin position="62"/>
        <end position="84"/>
    </location>
</feature>
<comment type="subcellular location">
    <subcellularLocation>
        <location evidence="1">Cell membrane</location>
        <topology evidence="1">Multi-pass membrane protein</topology>
    </subcellularLocation>
</comment>